<protein>
    <recommendedName>
        <fullName evidence="4">TALD3 protein</fullName>
    </recommendedName>
</protein>
<evidence type="ECO:0000313" key="3">
    <source>
        <dbReference type="Proteomes" id="UP000008672"/>
    </source>
</evidence>
<dbReference type="Pfam" id="PF15324">
    <property type="entry name" value="TALPID3"/>
    <property type="match status" value="1"/>
</dbReference>
<dbReference type="InParanoid" id="H3BHU9"/>
<dbReference type="PANTHER" id="PTHR15721">
    <property type="entry name" value="KIAA0586 PROTEIN"/>
    <property type="match status" value="1"/>
</dbReference>
<keyword evidence="3" id="KW-1185">Reference proteome</keyword>
<dbReference type="Ensembl" id="ENSLACT00000021611.1">
    <property type="protein sequence ID" value="ENSLACP00000021470.1"/>
    <property type="gene ID" value="ENSLACG00000018867.1"/>
</dbReference>
<reference evidence="2" key="3">
    <citation type="submission" date="2025-09" db="UniProtKB">
        <authorList>
            <consortium name="Ensembl"/>
        </authorList>
    </citation>
    <scope>IDENTIFICATION</scope>
</reference>
<feature type="region of interest" description="Disordered" evidence="1">
    <location>
        <begin position="231"/>
        <end position="269"/>
    </location>
</feature>
<dbReference type="AlphaFoldDB" id="H3BHU9"/>
<proteinExistence type="predicted"/>
<evidence type="ECO:0000256" key="1">
    <source>
        <dbReference type="SAM" id="MobiDB-lite"/>
    </source>
</evidence>
<dbReference type="EMBL" id="AFYH01002656">
    <property type="status" value="NOT_ANNOTATED_CDS"/>
    <property type="molecule type" value="Genomic_DNA"/>
</dbReference>
<dbReference type="GO" id="GO:0005814">
    <property type="term" value="C:centriole"/>
    <property type="evidence" value="ECO:0007669"/>
    <property type="project" value="TreeGrafter"/>
</dbReference>
<dbReference type="Proteomes" id="UP000008672">
    <property type="component" value="Unassembled WGS sequence"/>
</dbReference>
<dbReference type="Bgee" id="ENSLACG00000018867">
    <property type="expression patterns" value="Expressed in pelvic fin and 6 other cell types or tissues"/>
</dbReference>
<organism evidence="2 3">
    <name type="scientific">Latimeria chalumnae</name>
    <name type="common">Coelacanth</name>
    <dbReference type="NCBI Taxonomy" id="7897"/>
    <lineage>
        <taxon>Eukaryota</taxon>
        <taxon>Metazoa</taxon>
        <taxon>Chordata</taxon>
        <taxon>Craniata</taxon>
        <taxon>Vertebrata</taxon>
        <taxon>Euteleostomi</taxon>
        <taxon>Coelacanthiformes</taxon>
        <taxon>Coelacanthidae</taxon>
        <taxon>Latimeria</taxon>
    </lineage>
</organism>
<dbReference type="HOGENOM" id="CLU_1253234_0_0_1"/>
<dbReference type="EMBL" id="AFYH01002657">
    <property type="status" value="NOT_ANNOTATED_CDS"/>
    <property type="molecule type" value="Genomic_DNA"/>
</dbReference>
<name>H3BHU9_LATCH</name>
<dbReference type="eggNOG" id="ENOG502QUXJ">
    <property type="taxonomic scope" value="Eukaryota"/>
</dbReference>
<dbReference type="InterPro" id="IPR029246">
    <property type="entry name" value="TALPID3"/>
</dbReference>
<sequence length="269" mass="29531">MNPSSSNGPAEGSRQKESDILVSQYSVGQKEALRAAFKLRAQSEQVRKEVKVQFLKNHGAEQKEMEAQGSRTTECNLDSARAAAAATAAAITATAPLIKAQNNLEAKVDAVSELVSKLQEADKQIGLVAEQQVKAQAEQTEKPHQQKRICELEKQLSTLMEQRIQHLEKLQHQQLALQSCIMNSVVGSSSHQHEAAAFSPLPLKLTVPVHKLISPGKILRTTVFSNLERHQIQHRNGTSVEKSPLETPAPRKYAPAPMSKDVGVPKEKF</sequence>
<dbReference type="GeneTree" id="ENSGT00390000012397"/>
<reference evidence="2" key="2">
    <citation type="submission" date="2025-08" db="UniProtKB">
        <authorList>
            <consortium name="Ensembl"/>
        </authorList>
    </citation>
    <scope>IDENTIFICATION</scope>
</reference>
<dbReference type="EMBL" id="AFYH01002658">
    <property type="status" value="NOT_ANNOTATED_CDS"/>
    <property type="molecule type" value="Genomic_DNA"/>
</dbReference>
<dbReference type="PANTHER" id="PTHR15721:SF2">
    <property type="entry name" value="PROTEIN TALPID3"/>
    <property type="match status" value="1"/>
</dbReference>
<reference evidence="3" key="1">
    <citation type="submission" date="2011-08" db="EMBL/GenBank/DDBJ databases">
        <title>The draft genome of Latimeria chalumnae.</title>
        <authorList>
            <person name="Di Palma F."/>
            <person name="Alfoldi J."/>
            <person name="Johnson J."/>
            <person name="Berlin A."/>
            <person name="Gnerre S."/>
            <person name="Jaffe D."/>
            <person name="MacCallum I."/>
            <person name="Young S."/>
            <person name="Walker B.J."/>
            <person name="Lander E."/>
            <person name="Lindblad-Toh K."/>
        </authorList>
    </citation>
    <scope>NUCLEOTIDE SEQUENCE [LARGE SCALE GENOMIC DNA]</scope>
    <source>
        <strain evidence="3">Wild caught</strain>
    </source>
</reference>
<dbReference type="GO" id="GO:0007224">
    <property type="term" value="P:smoothened signaling pathway"/>
    <property type="evidence" value="ECO:0007669"/>
    <property type="project" value="InterPro"/>
</dbReference>
<accession>H3BHU9</accession>
<dbReference type="STRING" id="7897.ENSLACP00000021470"/>
<evidence type="ECO:0000313" key="2">
    <source>
        <dbReference type="Ensembl" id="ENSLACP00000021470.1"/>
    </source>
</evidence>
<dbReference type="GO" id="GO:0036064">
    <property type="term" value="C:ciliary basal body"/>
    <property type="evidence" value="ECO:0007669"/>
    <property type="project" value="TreeGrafter"/>
</dbReference>
<feature type="region of interest" description="Disordered" evidence="1">
    <location>
        <begin position="1"/>
        <end position="21"/>
    </location>
</feature>
<dbReference type="EMBL" id="AFYH01002655">
    <property type="status" value="NOT_ANNOTATED_CDS"/>
    <property type="molecule type" value="Genomic_DNA"/>
</dbReference>
<evidence type="ECO:0008006" key="4">
    <source>
        <dbReference type="Google" id="ProtNLM"/>
    </source>
</evidence>